<evidence type="ECO:0000256" key="7">
    <source>
        <dbReference type="ARBA" id="ARBA00034414"/>
    </source>
</evidence>
<evidence type="ECO:0000256" key="5">
    <source>
        <dbReference type="ARBA" id="ARBA00022801"/>
    </source>
</evidence>
<feature type="region of interest" description="Disordered" evidence="8">
    <location>
        <begin position="77"/>
        <end position="141"/>
    </location>
</feature>
<accession>A0ABM5FN27</accession>
<keyword evidence="5" id="KW-0378">Hydrolase</keyword>
<dbReference type="PANTHER" id="PTHR13246">
    <property type="entry name" value="ENDO BETA N-ACETYLGLUCOSAMINIDASE"/>
    <property type="match status" value="1"/>
</dbReference>
<evidence type="ECO:0000256" key="4">
    <source>
        <dbReference type="ARBA" id="ARBA00022490"/>
    </source>
</evidence>
<reference evidence="12" key="2">
    <citation type="submission" date="2025-08" db="UniProtKB">
        <authorList>
            <consortium name="RefSeq"/>
        </authorList>
    </citation>
    <scope>IDENTIFICATION</scope>
</reference>
<dbReference type="Proteomes" id="UP001652642">
    <property type="component" value="Chromosome 2"/>
</dbReference>
<comment type="catalytic activity">
    <reaction evidence="7">
        <text>an N(4)-(oligosaccharide-(1-&gt;3)-[oligosaccharide-(1-&gt;6)]-beta-D-Man-(1-&gt;4)-beta-D-GlcNAc-(1-&gt;4)-alpha-D-GlcNAc)-L-asparaginyl-[protein] + H2O = an oligosaccharide-(1-&gt;3)-[oligosaccharide-(1-&gt;6)]-beta-D-Man-(1-&gt;4)-D-GlcNAc + N(4)-(N-acetyl-beta-D-glucosaminyl)-L-asparaginyl-[protein]</text>
        <dbReference type="Rhea" id="RHEA:73067"/>
        <dbReference type="Rhea" id="RHEA-COMP:12603"/>
        <dbReference type="Rhea" id="RHEA-COMP:18176"/>
        <dbReference type="ChEBI" id="CHEBI:15377"/>
        <dbReference type="ChEBI" id="CHEBI:132248"/>
        <dbReference type="ChEBI" id="CHEBI:192714"/>
        <dbReference type="ChEBI" id="CHEBI:192715"/>
        <dbReference type="EC" id="3.2.1.96"/>
    </reaction>
</comment>
<dbReference type="Gene3D" id="3.20.20.80">
    <property type="entry name" value="Glycosidases"/>
    <property type="match status" value="1"/>
</dbReference>
<organism evidence="11 12">
    <name type="scientific">Pogona vitticeps</name>
    <name type="common">central bearded dragon</name>
    <dbReference type="NCBI Taxonomy" id="103695"/>
    <lineage>
        <taxon>Eukaryota</taxon>
        <taxon>Metazoa</taxon>
        <taxon>Chordata</taxon>
        <taxon>Craniata</taxon>
        <taxon>Vertebrata</taxon>
        <taxon>Euteleostomi</taxon>
        <taxon>Lepidosauria</taxon>
        <taxon>Squamata</taxon>
        <taxon>Bifurcata</taxon>
        <taxon>Unidentata</taxon>
        <taxon>Episquamata</taxon>
        <taxon>Toxicofera</taxon>
        <taxon>Iguania</taxon>
        <taxon>Acrodonta</taxon>
        <taxon>Agamidae</taxon>
        <taxon>Amphibolurinae</taxon>
        <taxon>Pogona</taxon>
    </lineage>
</organism>
<dbReference type="InterPro" id="IPR057882">
    <property type="entry name" value="ENGase_C"/>
</dbReference>
<evidence type="ECO:0000256" key="3">
    <source>
        <dbReference type="ARBA" id="ARBA00012566"/>
    </source>
</evidence>
<evidence type="ECO:0000259" key="10">
    <source>
        <dbReference type="Pfam" id="PF25529"/>
    </source>
</evidence>
<sequence>MLRHGFQEKKARLSTAVTEARVPTRRPWLLAGQEKELLPARRLLPLLAPVPGAGTAPWVHVASANAAAAAACCSDQDWRKPGRPPPPCDGAEKEGRSSPVMERGDQDSGTRRRGAKRAEEDGEERGKDGAGEDEEQGPARGRFRRGLGLHLDMESQRTSVLHRVVNFAPDPLPARQYDRQTTEPISFYLSSLEELLAWKPTSDDAFNMSTVPLAERLPPFHSSRPRTLVCHDMKGGYIEDRFIQGTEVRDPYVFYHWCYIDIFIYFSHHTVTIPPVVWTNAAHRNGVLVLGTFITEWTDGGKMCESFLAGEAEAYHAVAEQLAAIAQFYHFDGWLVNIENSLSVTAARNLRHFLRYLTTQVHKAVPGGQVLWYDSVLQSGELRWQNELNELNKVYFDACDGFFTNYNWNEEHLLRTRELADDRRTDVYVGVDIFARGIVVGGGFDTNKSLQMIREHGLSVAIFAPGWVYEHLGPGNFLNNEDKFWGLLSEMLFIHSVGSLPFCTSFSLGMGQRFFDNGQESRTEPWYNLSSQEIQPIYTHRKMPRGGWLRTRCCLQEAWCGGSSLLLEGAIPPKAHDVTVRLFSFQAPAPPRVYLALIYKQASHAVTFAPEFTTRQLLSPPAANDSPSPGTTAHKPYLLHTPPPHLAQLLRGCGRQGEHGWQSRCYELELQNSFLDELSITVTRRQSGQEKEVSFACRLGKIWVLDADALHSLSPTDAASPMSPMDVSHVHWQRASAGQLSLSLTLRWTYPAHEATCFRVHYRSGSCATGAEPPLLLIGEAHAPVYRVTELTVPAAHASSSCRLEFLVEPVPDEGVQVESAMWGKLVFIYSDPKLPSSTQ</sequence>
<feature type="domain" description="Cytosolic endo-beta-N-acetylglucosaminidase C-terminal" evidence="10">
    <location>
        <begin position="719"/>
        <end position="831"/>
    </location>
</feature>
<keyword evidence="6" id="KW-0326">Glycosidase</keyword>
<evidence type="ECO:0000259" key="9">
    <source>
        <dbReference type="Pfam" id="PF03644"/>
    </source>
</evidence>
<dbReference type="Pfam" id="PF03644">
    <property type="entry name" value="Glyco_hydro_85"/>
    <property type="match status" value="1"/>
</dbReference>
<dbReference type="GeneID" id="110090256"/>
<gene>
    <name evidence="12" type="primary">ENGASE</name>
</gene>
<keyword evidence="11" id="KW-1185">Reference proteome</keyword>
<feature type="domain" description="Cytosolic endo-beta-N-acetylglucosaminidase TIM barrel" evidence="9">
    <location>
        <begin position="238"/>
        <end position="514"/>
    </location>
</feature>
<dbReference type="EC" id="3.2.1.96" evidence="3"/>
<protein>
    <recommendedName>
        <fullName evidence="3">mannosyl-glycoprotein endo-beta-N-acetylglucosaminidase</fullName>
        <ecNumber evidence="3">3.2.1.96</ecNumber>
    </recommendedName>
</protein>
<feature type="compositionally biased region" description="Basic and acidic residues" evidence="8">
    <location>
        <begin position="90"/>
        <end position="130"/>
    </location>
</feature>
<evidence type="ECO:0000256" key="2">
    <source>
        <dbReference type="ARBA" id="ARBA00007849"/>
    </source>
</evidence>
<proteinExistence type="inferred from homology"/>
<keyword evidence="4" id="KW-0963">Cytoplasm</keyword>
<name>A0ABM5FN27_9SAUR</name>
<dbReference type="CDD" id="cd06547">
    <property type="entry name" value="GH85_ENGase"/>
    <property type="match status" value="1"/>
</dbReference>
<evidence type="ECO:0000256" key="1">
    <source>
        <dbReference type="ARBA" id="ARBA00004514"/>
    </source>
</evidence>
<evidence type="ECO:0000313" key="12">
    <source>
        <dbReference type="RefSeq" id="XP_072846792.1"/>
    </source>
</evidence>
<dbReference type="InterPro" id="IPR032979">
    <property type="entry name" value="ENGase"/>
</dbReference>
<dbReference type="Pfam" id="PF25529">
    <property type="entry name" value="Ig_ENGASE1_C"/>
    <property type="match status" value="1"/>
</dbReference>
<reference evidence="11" key="1">
    <citation type="submission" date="2025-05" db="UniProtKB">
        <authorList>
            <consortium name="RefSeq"/>
        </authorList>
    </citation>
    <scope>NUCLEOTIDE SEQUENCE [LARGE SCALE GENOMIC DNA]</scope>
</reference>
<evidence type="ECO:0000313" key="11">
    <source>
        <dbReference type="Proteomes" id="UP001652642"/>
    </source>
</evidence>
<dbReference type="PANTHER" id="PTHR13246:SF1">
    <property type="entry name" value="CYTOSOLIC ENDO-BETA-N-ACETYLGLUCOSAMINIDASE"/>
    <property type="match status" value="1"/>
</dbReference>
<dbReference type="Gene3D" id="2.60.120.260">
    <property type="entry name" value="Galactose-binding domain-like"/>
    <property type="match status" value="1"/>
</dbReference>
<comment type="similarity">
    <text evidence="2">Belongs to the glycosyl hydrolase 85 family.</text>
</comment>
<dbReference type="RefSeq" id="XP_072846792.1">
    <property type="nucleotide sequence ID" value="XM_072990691.1"/>
</dbReference>
<dbReference type="InterPro" id="IPR005201">
    <property type="entry name" value="TIM_ENGase"/>
</dbReference>
<evidence type="ECO:0000256" key="6">
    <source>
        <dbReference type="ARBA" id="ARBA00023295"/>
    </source>
</evidence>
<comment type="subcellular location">
    <subcellularLocation>
        <location evidence="1">Cytoplasm</location>
        <location evidence="1">Cytosol</location>
    </subcellularLocation>
</comment>
<evidence type="ECO:0000256" key="8">
    <source>
        <dbReference type="SAM" id="MobiDB-lite"/>
    </source>
</evidence>